<dbReference type="OrthoDB" id="29061at2759"/>
<dbReference type="InterPro" id="IPR000717">
    <property type="entry name" value="PCI_dom"/>
</dbReference>
<keyword evidence="6" id="KW-0736">Signalosome</keyword>
<dbReference type="RefSeq" id="XP_007730275.1">
    <property type="nucleotide sequence ID" value="XM_007732085.1"/>
</dbReference>
<name>W9Y8Q1_9EURO</name>
<keyword evidence="7" id="KW-0539">Nucleus</keyword>
<evidence type="ECO:0000256" key="8">
    <source>
        <dbReference type="SAM" id="MobiDB-lite"/>
    </source>
</evidence>
<dbReference type="GO" id="GO:0005737">
    <property type="term" value="C:cytoplasm"/>
    <property type="evidence" value="ECO:0007669"/>
    <property type="project" value="UniProtKB-SubCell"/>
</dbReference>
<gene>
    <name evidence="10" type="ORF">A1O3_01942</name>
</gene>
<dbReference type="InterPro" id="IPR050756">
    <property type="entry name" value="CSN3"/>
</dbReference>
<comment type="subcellular location">
    <subcellularLocation>
        <location evidence="2">Cytoplasm</location>
    </subcellularLocation>
    <subcellularLocation>
        <location evidence="1">Nucleus</location>
    </subcellularLocation>
</comment>
<dbReference type="InterPro" id="IPR055089">
    <property type="entry name" value="COP9_N"/>
</dbReference>
<evidence type="ECO:0000259" key="9">
    <source>
        <dbReference type="PROSITE" id="PS50250"/>
    </source>
</evidence>
<dbReference type="AlphaFoldDB" id="W9Y8Q1"/>
<evidence type="ECO:0000256" key="3">
    <source>
        <dbReference type="ARBA" id="ARBA00007084"/>
    </source>
</evidence>
<evidence type="ECO:0000313" key="11">
    <source>
        <dbReference type="Proteomes" id="UP000019478"/>
    </source>
</evidence>
<evidence type="ECO:0000256" key="1">
    <source>
        <dbReference type="ARBA" id="ARBA00004123"/>
    </source>
</evidence>
<dbReference type="PANTHER" id="PTHR10758">
    <property type="entry name" value="26S PROTEASOME NON-ATPASE REGULATORY SUBUNIT 3/COP9 SIGNALOSOME COMPLEX SUBUNIT 3"/>
    <property type="match status" value="1"/>
</dbReference>
<dbReference type="GO" id="GO:0008180">
    <property type="term" value="C:COP9 signalosome"/>
    <property type="evidence" value="ECO:0007669"/>
    <property type="project" value="UniProtKB-KW"/>
</dbReference>
<evidence type="ECO:0000256" key="7">
    <source>
        <dbReference type="ARBA" id="ARBA00023242"/>
    </source>
</evidence>
<dbReference type="PROSITE" id="PS50250">
    <property type="entry name" value="PCI"/>
    <property type="match status" value="1"/>
</dbReference>
<dbReference type="GeneID" id="19166075"/>
<comment type="caution">
    <text evidence="10">The sequence shown here is derived from an EMBL/GenBank/DDBJ whole genome shotgun (WGS) entry which is preliminary data.</text>
</comment>
<organism evidence="10 11">
    <name type="scientific">Capronia epimyces CBS 606.96</name>
    <dbReference type="NCBI Taxonomy" id="1182542"/>
    <lineage>
        <taxon>Eukaryota</taxon>
        <taxon>Fungi</taxon>
        <taxon>Dikarya</taxon>
        <taxon>Ascomycota</taxon>
        <taxon>Pezizomycotina</taxon>
        <taxon>Eurotiomycetes</taxon>
        <taxon>Chaetothyriomycetidae</taxon>
        <taxon>Chaetothyriales</taxon>
        <taxon>Herpotrichiellaceae</taxon>
        <taxon>Capronia</taxon>
    </lineage>
</organism>
<evidence type="ECO:0000256" key="2">
    <source>
        <dbReference type="ARBA" id="ARBA00004496"/>
    </source>
</evidence>
<protein>
    <recommendedName>
        <fullName evidence="4">COP9 signalosome complex subunit 3</fullName>
    </recommendedName>
</protein>
<dbReference type="GO" id="GO:0006511">
    <property type="term" value="P:ubiquitin-dependent protein catabolic process"/>
    <property type="evidence" value="ECO:0007669"/>
    <property type="project" value="TreeGrafter"/>
</dbReference>
<reference evidence="10 11" key="1">
    <citation type="submission" date="2013-03" db="EMBL/GenBank/DDBJ databases">
        <title>The Genome Sequence of Capronia epimyces CBS 606.96.</title>
        <authorList>
            <consortium name="The Broad Institute Genomics Platform"/>
            <person name="Cuomo C."/>
            <person name="de Hoog S."/>
            <person name="Gorbushina A."/>
            <person name="Walker B."/>
            <person name="Young S.K."/>
            <person name="Zeng Q."/>
            <person name="Gargeya S."/>
            <person name="Fitzgerald M."/>
            <person name="Haas B."/>
            <person name="Abouelleil A."/>
            <person name="Allen A.W."/>
            <person name="Alvarado L."/>
            <person name="Arachchi H.M."/>
            <person name="Berlin A.M."/>
            <person name="Chapman S.B."/>
            <person name="Gainer-Dewar J."/>
            <person name="Goldberg J."/>
            <person name="Griggs A."/>
            <person name="Gujja S."/>
            <person name="Hansen M."/>
            <person name="Howarth C."/>
            <person name="Imamovic A."/>
            <person name="Ireland A."/>
            <person name="Larimer J."/>
            <person name="McCowan C."/>
            <person name="Murphy C."/>
            <person name="Pearson M."/>
            <person name="Poon T.W."/>
            <person name="Priest M."/>
            <person name="Roberts A."/>
            <person name="Saif S."/>
            <person name="Shea T."/>
            <person name="Sisk P."/>
            <person name="Sykes S."/>
            <person name="Wortman J."/>
            <person name="Nusbaum C."/>
            <person name="Birren B."/>
        </authorList>
    </citation>
    <scope>NUCLEOTIDE SEQUENCE [LARGE SCALE GENOMIC DNA]</scope>
    <source>
        <strain evidence="10 11">CBS 606.96</strain>
    </source>
</reference>
<evidence type="ECO:0000256" key="4">
    <source>
        <dbReference type="ARBA" id="ARBA00014878"/>
    </source>
</evidence>
<dbReference type="Proteomes" id="UP000019478">
    <property type="component" value="Unassembled WGS sequence"/>
</dbReference>
<evidence type="ECO:0000313" key="10">
    <source>
        <dbReference type="EMBL" id="EXJ88878.1"/>
    </source>
</evidence>
<feature type="compositionally biased region" description="Acidic residues" evidence="8">
    <location>
        <begin position="484"/>
        <end position="494"/>
    </location>
</feature>
<dbReference type="HOGENOM" id="CLU_028825_1_1_1"/>
<feature type="region of interest" description="Disordered" evidence="8">
    <location>
        <begin position="466"/>
        <end position="494"/>
    </location>
</feature>
<accession>W9Y8Q1</accession>
<evidence type="ECO:0000256" key="6">
    <source>
        <dbReference type="ARBA" id="ARBA00022790"/>
    </source>
</evidence>
<dbReference type="PANTHER" id="PTHR10758:SF1">
    <property type="entry name" value="COP9 SIGNALOSOME COMPLEX SUBUNIT 3"/>
    <property type="match status" value="1"/>
</dbReference>
<evidence type="ECO:0000256" key="5">
    <source>
        <dbReference type="ARBA" id="ARBA00022490"/>
    </source>
</evidence>
<dbReference type="eggNOG" id="KOG2582">
    <property type="taxonomic scope" value="Eukaryota"/>
</dbReference>
<comment type="similarity">
    <text evidence="3">Belongs to the CSN3 family.</text>
</comment>
<keyword evidence="11" id="KW-1185">Reference proteome</keyword>
<proteinExistence type="inferred from homology"/>
<sequence>MDKVLDESTALDPVLIVQDPGQYDKLAAALSSKLKKIPAEDLAATQDILTTVSPTAHTIVYLYALLATIEASSGTGKVAPREIPPAVLPEGLLWPHILRILLEFDPIQVRYCGAQLLRLVDYVASGAEQTSNYIPAIQLLHHVILRLDSTSSTLTSTHRSFVRLCLLSQAYMEAIDILDRPIYHIPTSLVDQRTYKSLCTSSDPTWTYLNSATGLTHPLSSRSYLEYYLLGGMCYMAVKRYKDALFFLEVVITAPVVQNIASSVMVEAYKKWLLVGLLLTGVAPTIPQSASQSAMKHIRAVAKPYECIADAFKSGHAEKLRAEIEAGDNIWQDECNYGLIVEVFQAFRKFSVLRLGSTFVALSVAEVAKRTSPEPTNLDETRSYLQNLIASGEIKAEISDPDGNKDQILRFHPGLASSKSEMEVEANLAAQTRQLQSLLGHVQDAEHRMEVTKEYIEYLKKLKKVKDEEKKNSGPGNGRTATADDIDEDMMEEY</sequence>
<dbReference type="STRING" id="1182542.W9Y8Q1"/>
<keyword evidence="5" id="KW-0963">Cytoplasm</keyword>
<dbReference type="Pfam" id="PF22788">
    <property type="entry name" value="COP9_hel_rpt"/>
    <property type="match status" value="1"/>
</dbReference>
<dbReference type="EMBL" id="AMGY01000002">
    <property type="protein sequence ID" value="EXJ88878.1"/>
    <property type="molecule type" value="Genomic_DNA"/>
</dbReference>
<feature type="domain" description="PCI" evidence="9">
    <location>
        <begin position="240"/>
        <end position="412"/>
    </location>
</feature>